<gene>
    <name evidence="11" type="primary">LOC108674884</name>
</gene>
<keyword evidence="4 7" id="KW-0472">Membrane</keyword>
<dbReference type="Gene3D" id="2.70.170.10">
    <property type="entry name" value="Neurotransmitter-gated ion-channel ligand-binding domain"/>
    <property type="match status" value="1"/>
</dbReference>
<dbReference type="PROSITE" id="PS01209">
    <property type="entry name" value="LDLRA_1"/>
    <property type="match status" value="1"/>
</dbReference>
<dbReference type="InterPro" id="IPR006201">
    <property type="entry name" value="Neur_channel"/>
</dbReference>
<dbReference type="Gene3D" id="4.10.400.10">
    <property type="entry name" value="Low-density Lipoprotein Receptor"/>
    <property type="match status" value="1"/>
</dbReference>
<protein>
    <submittedName>
        <fullName evidence="11">Uncharacterized protein LOC108674884</fullName>
    </submittedName>
</protein>
<dbReference type="SUPFAM" id="SSF63712">
    <property type="entry name" value="Nicotinic receptor ligand binding domain-like"/>
    <property type="match status" value="1"/>
</dbReference>
<feature type="disulfide bond" evidence="6">
    <location>
        <begin position="453"/>
        <end position="465"/>
    </location>
</feature>
<dbReference type="RefSeq" id="XP_018018358.2">
    <property type="nucleotide sequence ID" value="XM_018162869.2"/>
</dbReference>
<keyword evidence="2 7" id="KW-0812">Transmembrane</keyword>
<dbReference type="Proteomes" id="UP000694843">
    <property type="component" value="Unplaced"/>
</dbReference>
<dbReference type="Pfam" id="PF02931">
    <property type="entry name" value="Neur_chan_LBD"/>
    <property type="match status" value="1"/>
</dbReference>
<evidence type="ECO:0000259" key="9">
    <source>
        <dbReference type="Pfam" id="PF02931"/>
    </source>
</evidence>
<dbReference type="PANTHER" id="PTHR18945">
    <property type="entry name" value="NEUROTRANSMITTER GATED ION CHANNEL"/>
    <property type="match status" value="1"/>
</dbReference>
<feature type="transmembrane region" description="Helical" evidence="7">
    <location>
        <begin position="780"/>
        <end position="799"/>
    </location>
</feature>
<dbReference type="GO" id="GO:0005230">
    <property type="term" value="F:extracellular ligand-gated monoatomic ion channel activity"/>
    <property type="evidence" value="ECO:0007669"/>
    <property type="project" value="InterPro"/>
</dbReference>
<dbReference type="InterPro" id="IPR013320">
    <property type="entry name" value="ConA-like_dom_sf"/>
</dbReference>
<evidence type="ECO:0000256" key="2">
    <source>
        <dbReference type="ARBA" id="ARBA00022692"/>
    </source>
</evidence>
<feature type="signal peptide" evidence="8">
    <location>
        <begin position="1"/>
        <end position="19"/>
    </location>
</feature>
<dbReference type="InterPro" id="IPR036719">
    <property type="entry name" value="Neuro-gated_channel_TM_sf"/>
</dbReference>
<dbReference type="InterPro" id="IPR036055">
    <property type="entry name" value="LDL_receptor-like_sf"/>
</dbReference>
<dbReference type="SUPFAM" id="SSF49899">
    <property type="entry name" value="Concanavalin A-like lectins/glucanases"/>
    <property type="match status" value="1"/>
</dbReference>
<sequence length="879" mass="98890">MTWLGYALLVVLSLPACYSQGTEFGVFLGEGPSSICYDSSTPPYLKSFSFCTFIKIIVPTANSEVLRYSPPEGTVFTFGTSYFGVWVMIQSRRQARDGSNFTSNDLHSFEVSLPTNKWRGLCITFDILNGESRCFIDGKEEKVSSVKTQKIIETKIEERKKRDVHGLGFNYLAQGEHNSSSGAPIGRVKRQAKKPICAGSAEFVGELASFQLWNNALLDTDAMRKSNCNRAKLASAGNVMNMNSEWRFYGNSTKRSYERSTLCSNLDTALIIKPGGSFSEANEYCIGIGGHLSEPAVIDQKLLSLSISVNNSCVAWDNTISWLTHTLTDPNIETKFCEALDKEGKITFITCVRRLTCTLCIAPTERFTLYGHSGEYFDYVYYLHAGENGDPRWQGVRKSVISRVNDLWTLSSSEHTVKLFANAASLPIGRTVWTWSDKLPGQTDEILLAFTVCRTSEFSCDDGQCIPIQKRCDDILNCRDSSDEKSCSVIKTPKNYDAVYIPPLRTGEASPAALGYHVDVYNLGRVTTDEGRAKIDMGLTMTWFDPRIDFSNLKPIQKNYFQCPIVWLPRVRAITGYGDGSVLDINTYENFCYVYSDEQDEIRALQDPLMGYMSPGNKYSIKYYVGMLADLPCEFDFVRYPFDAQTCNVSIMIMNAQNERYFNKSTQGVVVPYLNQKVILLEYLLLNITTEVSYNLRGSDNNTFFVITLHFRRLYGYHIMNSFFPSLLMALVSYSTFYFQLDDFTNRIMVSLTAQLVLAALFTSTTASSVKTPYLKMIDVWYACIIAYCFLIVIAQVIVDAVRNKVESDHQNAAAEAQKSKQESTVVNIPAAKKTIAQQLTVELRLDFVERVNKVLKGLSLGLLVFFVFVYSVIASGYY</sequence>
<dbReference type="CDD" id="cd00112">
    <property type="entry name" value="LDLa"/>
    <property type="match status" value="1"/>
</dbReference>
<feature type="disulfide bond" evidence="6">
    <location>
        <begin position="472"/>
        <end position="487"/>
    </location>
</feature>
<dbReference type="Gene3D" id="2.60.120.200">
    <property type="match status" value="1"/>
</dbReference>
<evidence type="ECO:0000256" key="7">
    <source>
        <dbReference type="SAM" id="Phobius"/>
    </source>
</evidence>
<dbReference type="GeneID" id="108674884"/>
<evidence type="ECO:0000256" key="4">
    <source>
        <dbReference type="ARBA" id="ARBA00023136"/>
    </source>
</evidence>
<dbReference type="OrthoDB" id="6345155at2759"/>
<dbReference type="SMART" id="SM00192">
    <property type="entry name" value="LDLa"/>
    <property type="match status" value="1"/>
</dbReference>
<dbReference type="InterPro" id="IPR038050">
    <property type="entry name" value="Neuro_actylchol_rec"/>
</dbReference>
<feature type="transmembrane region" description="Helical" evidence="7">
    <location>
        <begin position="855"/>
        <end position="874"/>
    </location>
</feature>
<proteinExistence type="predicted"/>
<feature type="domain" description="Neurotransmitter-gated ion-channel ligand-binding" evidence="9">
    <location>
        <begin position="495"/>
        <end position="653"/>
    </location>
</feature>
<reference evidence="11" key="1">
    <citation type="submission" date="2025-08" db="UniProtKB">
        <authorList>
            <consortium name="RefSeq"/>
        </authorList>
    </citation>
    <scope>IDENTIFICATION</scope>
    <source>
        <tissue evidence="11">Whole organism</tissue>
    </source>
</reference>
<comment type="subcellular location">
    <subcellularLocation>
        <location evidence="1">Membrane</location>
        <topology evidence="1">Multi-pass membrane protein</topology>
    </subcellularLocation>
</comment>
<evidence type="ECO:0000256" key="1">
    <source>
        <dbReference type="ARBA" id="ARBA00004141"/>
    </source>
</evidence>
<evidence type="ECO:0000313" key="10">
    <source>
        <dbReference type="Proteomes" id="UP000694843"/>
    </source>
</evidence>
<dbReference type="SUPFAM" id="SSF90112">
    <property type="entry name" value="Neurotransmitter-gated ion-channel transmembrane pore"/>
    <property type="match status" value="1"/>
</dbReference>
<evidence type="ECO:0000256" key="6">
    <source>
        <dbReference type="PROSITE-ProRule" id="PRU00124"/>
    </source>
</evidence>
<dbReference type="InterPro" id="IPR006202">
    <property type="entry name" value="Neur_chan_lig-bd"/>
</dbReference>
<name>A0A8B7NX68_HYAAZ</name>
<keyword evidence="8" id="KW-0732">Signal</keyword>
<keyword evidence="10" id="KW-1185">Reference proteome</keyword>
<dbReference type="PROSITE" id="PS50068">
    <property type="entry name" value="LDLRA_2"/>
    <property type="match status" value="1"/>
</dbReference>
<dbReference type="InterPro" id="IPR018000">
    <property type="entry name" value="Neurotransmitter_ion_chnl_CS"/>
</dbReference>
<dbReference type="InterPro" id="IPR002172">
    <property type="entry name" value="LDrepeatLR_classA_rpt"/>
</dbReference>
<keyword evidence="3 7" id="KW-1133">Transmembrane helix</keyword>
<dbReference type="InterPro" id="IPR036734">
    <property type="entry name" value="Neur_chan_lig-bd_sf"/>
</dbReference>
<feature type="transmembrane region" description="Helical" evidence="7">
    <location>
        <begin position="748"/>
        <end position="768"/>
    </location>
</feature>
<feature type="transmembrane region" description="Helical" evidence="7">
    <location>
        <begin position="723"/>
        <end position="741"/>
    </location>
</feature>
<dbReference type="GO" id="GO:0016020">
    <property type="term" value="C:membrane"/>
    <property type="evidence" value="ECO:0007669"/>
    <property type="project" value="UniProtKB-SubCell"/>
</dbReference>
<evidence type="ECO:0000256" key="3">
    <source>
        <dbReference type="ARBA" id="ARBA00022989"/>
    </source>
</evidence>
<feature type="chain" id="PRO_5037471469" evidence="8">
    <location>
        <begin position="20"/>
        <end position="879"/>
    </location>
</feature>
<feature type="disulfide bond" evidence="6">
    <location>
        <begin position="460"/>
        <end position="478"/>
    </location>
</feature>
<dbReference type="PROSITE" id="PS00236">
    <property type="entry name" value="NEUROTR_ION_CHANNEL"/>
    <property type="match status" value="1"/>
</dbReference>
<dbReference type="GO" id="GO:0004888">
    <property type="term" value="F:transmembrane signaling receptor activity"/>
    <property type="evidence" value="ECO:0007669"/>
    <property type="project" value="InterPro"/>
</dbReference>
<dbReference type="KEGG" id="hazt:108674884"/>
<evidence type="ECO:0000256" key="8">
    <source>
        <dbReference type="SAM" id="SignalP"/>
    </source>
</evidence>
<dbReference type="Gene3D" id="1.20.58.390">
    <property type="entry name" value="Neurotransmitter-gated ion-channel transmembrane domain"/>
    <property type="match status" value="1"/>
</dbReference>
<dbReference type="SUPFAM" id="SSF57424">
    <property type="entry name" value="LDL receptor-like module"/>
    <property type="match status" value="1"/>
</dbReference>
<organism evidence="10 11">
    <name type="scientific">Hyalella azteca</name>
    <name type="common">Amphipod</name>
    <dbReference type="NCBI Taxonomy" id="294128"/>
    <lineage>
        <taxon>Eukaryota</taxon>
        <taxon>Metazoa</taxon>
        <taxon>Ecdysozoa</taxon>
        <taxon>Arthropoda</taxon>
        <taxon>Crustacea</taxon>
        <taxon>Multicrustacea</taxon>
        <taxon>Malacostraca</taxon>
        <taxon>Eumalacostraca</taxon>
        <taxon>Peracarida</taxon>
        <taxon>Amphipoda</taxon>
        <taxon>Senticaudata</taxon>
        <taxon>Talitrida</taxon>
        <taxon>Talitroidea</taxon>
        <taxon>Hyalellidae</taxon>
        <taxon>Hyalella</taxon>
    </lineage>
</organism>
<keyword evidence="5 6" id="KW-1015">Disulfide bond</keyword>
<accession>A0A8B7NX68</accession>
<dbReference type="AlphaFoldDB" id="A0A8B7NX68"/>
<evidence type="ECO:0000256" key="5">
    <source>
        <dbReference type="ARBA" id="ARBA00023157"/>
    </source>
</evidence>
<evidence type="ECO:0000313" key="11">
    <source>
        <dbReference type="RefSeq" id="XP_018018358.2"/>
    </source>
</evidence>
<dbReference type="InterPro" id="IPR023415">
    <property type="entry name" value="LDLR_class-A_CS"/>
</dbReference>
<dbReference type="Pfam" id="PF00057">
    <property type="entry name" value="Ldl_recept_a"/>
    <property type="match status" value="1"/>
</dbReference>